<dbReference type="Pfam" id="PF06722">
    <property type="entry name" value="EryCIII-like_C"/>
    <property type="match status" value="1"/>
</dbReference>
<feature type="region of interest" description="Disordered" evidence="3">
    <location>
        <begin position="785"/>
        <end position="805"/>
    </location>
</feature>
<evidence type="ECO:0000313" key="7">
    <source>
        <dbReference type="Proteomes" id="UP000053789"/>
    </source>
</evidence>
<evidence type="ECO:0000256" key="1">
    <source>
        <dbReference type="ARBA" id="ARBA00022679"/>
    </source>
</evidence>
<evidence type="ECO:0000313" key="6">
    <source>
        <dbReference type="EMBL" id="KIW96931.1"/>
    </source>
</evidence>
<dbReference type="InterPro" id="IPR004276">
    <property type="entry name" value="GlycoTrans_28_N"/>
</dbReference>
<feature type="region of interest" description="Disordered" evidence="3">
    <location>
        <begin position="1"/>
        <end position="28"/>
    </location>
</feature>
<dbReference type="GeneID" id="27695250"/>
<feature type="compositionally biased region" description="Polar residues" evidence="3">
    <location>
        <begin position="17"/>
        <end position="28"/>
    </location>
</feature>
<dbReference type="Gene3D" id="3.40.50.2000">
    <property type="entry name" value="Glycogen Phosphorylase B"/>
    <property type="match status" value="2"/>
</dbReference>
<protein>
    <recommendedName>
        <fullName evidence="8">Glycosyltransferase family 28 N-terminal domain-containing protein</fullName>
    </recommendedName>
</protein>
<dbReference type="EMBL" id="KN846982">
    <property type="protein sequence ID" value="KIW96931.1"/>
    <property type="molecule type" value="Genomic_DNA"/>
</dbReference>
<dbReference type="VEuPathDB" id="FungiDB:Z519_02322"/>
<dbReference type="CDD" id="cd03784">
    <property type="entry name" value="GT1_Gtf-like"/>
    <property type="match status" value="1"/>
</dbReference>
<evidence type="ECO:0000256" key="3">
    <source>
        <dbReference type="SAM" id="MobiDB-lite"/>
    </source>
</evidence>
<dbReference type="RefSeq" id="XP_016623600.1">
    <property type="nucleotide sequence ID" value="XM_016760079.1"/>
</dbReference>
<dbReference type="InterPro" id="IPR010610">
    <property type="entry name" value="EryCIII-like_C"/>
</dbReference>
<keyword evidence="1" id="KW-0808">Transferase</keyword>
<feature type="region of interest" description="Disordered" evidence="3">
    <location>
        <begin position="728"/>
        <end position="772"/>
    </location>
</feature>
<dbReference type="HOGENOM" id="CLU_000537_1_1_1"/>
<evidence type="ECO:0000256" key="2">
    <source>
        <dbReference type="ARBA" id="ARBA00023098"/>
    </source>
</evidence>
<dbReference type="GO" id="GO:0006629">
    <property type="term" value="P:lipid metabolic process"/>
    <property type="evidence" value="ECO:0007669"/>
    <property type="project" value="UniProtKB-KW"/>
</dbReference>
<sequence length="805" mass="86788">MASDLQRPAVDAAGTLDEQQNGLTTQTKVGDDGRVNITIHEINELLANEIEQLQLSRVQEGLAAPPQTAHALLESSRRPSKIPPSLNVVVQVVGSRGDVQPFVALGLVLKNQYGHRVRLATHGTFKKFVEENGLEFFDIGGDPAELMAFMVKNPGLIPGMKSIKEGDVGKRRRGMAEILEGCWRSCADFDEVKDEGNAAGAAAPKKKPFVAHAIIANPPSFAHIHCAEKLGIPLHLMFTMPWSPTREFPQPIANIKSSKASGSMTNEMSYTLVDMMTWEGLGDITNKFRKETLGLHILSQAAATDMLHRLRIPYTYCWSPALIPKPKDWGPHITVAGFYFLSLASNYRPDPTLAAFLAAGPPPVYIGFGSIVVDDPNAMTKLIFDAVKKTGQRALVSKGWGGLGGDDLGKPDNVYMLGNVPHDWLFQHVSCVVHHGGAGTTAAGIALGRPTVIVPFFGDQPFWGAMVARAGAGPTPIPSKELTADRLANAILEALKPETLERARELGERIKEENGTEVGAASFHAQMGVDRLRCLVAPSRPAVWSVKTTGSNTEDIRLSAFAATVLGNEGLLDVNQLTIYRPCEHPVEFGTISSHVVGPNPVLSTMGSITSSIVHIPINIAKAWAGVVYEPYKGARSDGWKGFGKGLGRGLGHLIFRQRGLVIGHAAYGVRALYDLIKKKLDGDPTLSYILATRYIEGFEEVNKATVEEKLEVVRRWKEMKPELKMIDSRTSIGSGHSDKAESESILSRLTSHGSTKSGKSGKSAKSGKNDKSFVTETISEASSILDSNVPATTKGGVNEARASA</sequence>
<dbReference type="InterPro" id="IPR002213">
    <property type="entry name" value="UDP_glucos_trans"/>
</dbReference>
<dbReference type="SUPFAM" id="SSF53756">
    <property type="entry name" value="UDP-Glycosyltransferase/glycogen phosphorylase"/>
    <property type="match status" value="1"/>
</dbReference>
<proteinExistence type="predicted"/>
<organism evidence="6 7">
    <name type="scientific">Cladophialophora bantiana (strain ATCC 10958 / CBS 173.52 / CDC B-1940 / NIH 8579)</name>
    <name type="common">Xylohypha bantiana</name>
    <dbReference type="NCBI Taxonomy" id="1442370"/>
    <lineage>
        <taxon>Eukaryota</taxon>
        <taxon>Fungi</taxon>
        <taxon>Dikarya</taxon>
        <taxon>Ascomycota</taxon>
        <taxon>Pezizomycotina</taxon>
        <taxon>Eurotiomycetes</taxon>
        <taxon>Chaetothyriomycetidae</taxon>
        <taxon>Chaetothyriales</taxon>
        <taxon>Herpotrichiellaceae</taxon>
        <taxon>Cladophialophora</taxon>
    </lineage>
</organism>
<dbReference type="AlphaFoldDB" id="A0A0D2F3Y8"/>
<feature type="compositionally biased region" description="Low complexity" evidence="3">
    <location>
        <begin position="752"/>
        <end position="767"/>
    </location>
</feature>
<evidence type="ECO:0000259" key="5">
    <source>
        <dbReference type="Pfam" id="PF06722"/>
    </source>
</evidence>
<feature type="domain" description="Glycosyltransferase family 28 N-terminal" evidence="4">
    <location>
        <begin position="88"/>
        <end position="248"/>
    </location>
</feature>
<accession>A0A0D2F3Y8</accession>
<dbReference type="PANTHER" id="PTHR48050">
    <property type="entry name" value="STEROL 3-BETA-GLUCOSYLTRANSFERASE"/>
    <property type="match status" value="1"/>
</dbReference>
<keyword evidence="2" id="KW-0443">Lipid metabolism</keyword>
<name>A0A0D2F3Y8_CLAB1</name>
<dbReference type="OrthoDB" id="5835829at2759"/>
<evidence type="ECO:0000259" key="4">
    <source>
        <dbReference type="Pfam" id="PF03033"/>
    </source>
</evidence>
<dbReference type="PANTHER" id="PTHR48050:SF13">
    <property type="entry name" value="STEROL 3-BETA-GLUCOSYLTRANSFERASE UGT80A2"/>
    <property type="match status" value="1"/>
</dbReference>
<gene>
    <name evidence="6" type="ORF">Z519_02322</name>
</gene>
<keyword evidence="7" id="KW-1185">Reference proteome</keyword>
<evidence type="ECO:0008006" key="8">
    <source>
        <dbReference type="Google" id="ProtNLM"/>
    </source>
</evidence>
<dbReference type="Proteomes" id="UP000053789">
    <property type="component" value="Unassembled WGS sequence"/>
</dbReference>
<dbReference type="FunFam" id="3.40.50.2000:FF:000009">
    <property type="entry name" value="Sterol 3-beta-glucosyltransferase UGT80A2"/>
    <property type="match status" value="1"/>
</dbReference>
<dbReference type="InterPro" id="IPR050426">
    <property type="entry name" value="Glycosyltransferase_28"/>
</dbReference>
<dbReference type="Pfam" id="PF03033">
    <property type="entry name" value="Glyco_transf_28"/>
    <property type="match status" value="1"/>
</dbReference>
<feature type="domain" description="Erythromycin biosynthesis protein CIII-like C-terminal" evidence="5">
    <location>
        <begin position="411"/>
        <end position="501"/>
    </location>
</feature>
<reference evidence="6" key="1">
    <citation type="submission" date="2015-01" db="EMBL/GenBank/DDBJ databases">
        <title>The Genome Sequence of Cladophialophora bantiana CBS 173.52.</title>
        <authorList>
            <consortium name="The Broad Institute Genomics Platform"/>
            <person name="Cuomo C."/>
            <person name="de Hoog S."/>
            <person name="Gorbushina A."/>
            <person name="Stielow B."/>
            <person name="Teixiera M."/>
            <person name="Abouelleil A."/>
            <person name="Chapman S.B."/>
            <person name="Priest M."/>
            <person name="Young S.K."/>
            <person name="Wortman J."/>
            <person name="Nusbaum C."/>
            <person name="Birren B."/>
        </authorList>
    </citation>
    <scope>NUCLEOTIDE SEQUENCE [LARGE SCALE GENOMIC DNA]</scope>
    <source>
        <strain evidence="6">CBS 173.52</strain>
    </source>
</reference>
<dbReference type="GO" id="GO:0005975">
    <property type="term" value="P:carbohydrate metabolic process"/>
    <property type="evidence" value="ECO:0007669"/>
    <property type="project" value="InterPro"/>
</dbReference>
<dbReference type="GO" id="GO:0016906">
    <property type="term" value="F:sterol 3-beta-glucosyltransferase activity"/>
    <property type="evidence" value="ECO:0007669"/>
    <property type="project" value="UniProtKB-ARBA"/>
</dbReference>
<dbReference type="FunFam" id="3.40.50.2000:FF:000100">
    <property type="entry name" value="Glycosyltransferase family 1 protein"/>
    <property type="match status" value="1"/>
</dbReference>